<evidence type="ECO:0000313" key="4">
    <source>
        <dbReference type="Proteomes" id="UP000265515"/>
    </source>
</evidence>
<accession>A0A388JPE3</accession>
<name>A0A388JPE3_CHABU</name>
<keyword evidence="2" id="KW-1133">Transmembrane helix</keyword>
<feature type="compositionally biased region" description="Basic and acidic residues" evidence="1">
    <location>
        <begin position="53"/>
        <end position="62"/>
    </location>
</feature>
<comment type="caution">
    <text evidence="3">The sequence shown here is derived from an EMBL/GenBank/DDBJ whole genome shotgun (WGS) entry which is preliminary data.</text>
</comment>
<feature type="region of interest" description="Disordered" evidence="1">
    <location>
        <begin position="50"/>
        <end position="82"/>
    </location>
</feature>
<keyword evidence="2" id="KW-0472">Membrane</keyword>
<keyword evidence="4" id="KW-1185">Reference proteome</keyword>
<feature type="transmembrane region" description="Helical" evidence="2">
    <location>
        <begin position="21"/>
        <end position="44"/>
    </location>
</feature>
<evidence type="ECO:0000256" key="1">
    <source>
        <dbReference type="SAM" id="MobiDB-lite"/>
    </source>
</evidence>
<proteinExistence type="predicted"/>
<evidence type="ECO:0000256" key="2">
    <source>
        <dbReference type="SAM" id="Phobius"/>
    </source>
</evidence>
<dbReference type="Gramene" id="GBG59655">
    <property type="protein sequence ID" value="GBG59655"/>
    <property type="gene ID" value="CBR_g49919"/>
</dbReference>
<sequence length="202" mass="21972">MWSCCHFHGPYMADLLHRLPLLLTAVLLVIVVFFHVCFVGQLPVAACKRRSSKNGDRMDRRMTNGRPAGTTAGASNRQRTARSVGKQAYDPTLYVHLPSHEIPLPPSDDKGVDIRSLIVPLGSGSTQDWAAMQSYSGRRAKTPWSYTSLLNEGLCDDDGNAAVDLSFQLSSSSGAAATHARIINHHPDGDCTKQTMVGPCRP</sequence>
<reference evidence="3 4" key="1">
    <citation type="journal article" date="2018" name="Cell">
        <title>The Chara Genome: Secondary Complexity and Implications for Plant Terrestrialization.</title>
        <authorList>
            <person name="Nishiyama T."/>
            <person name="Sakayama H."/>
            <person name="Vries J.D."/>
            <person name="Buschmann H."/>
            <person name="Saint-Marcoux D."/>
            <person name="Ullrich K.K."/>
            <person name="Haas F.B."/>
            <person name="Vanderstraeten L."/>
            <person name="Becker D."/>
            <person name="Lang D."/>
            <person name="Vosolsobe S."/>
            <person name="Rombauts S."/>
            <person name="Wilhelmsson P.K.I."/>
            <person name="Janitza P."/>
            <person name="Kern R."/>
            <person name="Heyl A."/>
            <person name="Rumpler F."/>
            <person name="Villalobos L.I.A.C."/>
            <person name="Clay J.M."/>
            <person name="Skokan R."/>
            <person name="Toyoda A."/>
            <person name="Suzuki Y."/>
            <person name="Kagoshima H."/>
            <person name="Schijlen E."/>
            <person name="Tajeshwar N."/>
            <person name="Catarino B."/>
            <person name="Hetherington A.J."/>
            <person name="Saltykova A."/>
            <person name="Bonnot C."/>
            <person name="Breuninger H."/>
            <person name="Symeonidi A."/>
            <person name="Radhakrishnan G.V."/>
            <person name="Van Nieuwerburgh F."/>
            <person name="Deforce D."/>
            <person name="Chang C."/>
            <person name="Karol K.G."/>
            <person name="Hedrich R."/>
            <person name="Ulvskov P."/>
            <person name="Glockner G."/>
            <person name="Delwiche C.F."/>
            <person name="Petrasek J."/>
            <person name="Van de Peer Y."/>
            <person name="Friml J."/>
            <person name="Beilby M."/>
            <person name="Dolan L."/>
            <person name="Kohara Y."/>
            <person name="Sugano S."/>
            <person name="Fujiyama A."/>
            <person name="Delaux P.-M."/>
            <person name="Quint M."/>
            <person name="TheiBen G."/>
            <person name="Hagemann M."/>
            <person name="Harholt J."/>
            <person name="Dunand C."/>
            <person name="Zachgo S."/>
            <person name="Langdale J."/>
            <person name="Maumus F."/>
            <person name="Straeten D.V.D."/>
            <person name="Gould S.B."/>
            <person name="Rensing S.A."/>
        </authorList>
    </citation>
    <scope>NUCLEOTIDE SEQUENCE [LARGE SCALE GENOMIC DNA]</scope>
    <source>
        <strain evidence="3 4">S276</strain>
    </source>
</reference>
<protein>
    <submittedName>
        <fullName evidence="3">Uncharacterized protein</fullName>
    </submittedName>
</protein>
<evidence type="ECO:0000313" key="3">
    <source>
        <dbReference type="EMBL" id="GBG59655.1"/>
    </source>
</evidence>
<dbReference type="AlphaFoldDB" id="A0A388JPE3"/>
<dbReference type="Proteomes" id="UP000265515">
    <property type="component" value="Unassembled WGS sequence"/>
</dbReference>
<organism evidence="3 4">
    <name type="scientific">Chara braunii</name>
    <name type="common">Braun's stonewort</name>
    <dbReference type="NCBI Taxonomy" id="69332"/>
    <lineage>
        <taxon>Eukaryota</taxon>
        <taxon>Viridiplantae</taxon>
        <taxon>Streptophyta</taxon>
        <taxon>Charophyceae</taxon>
        <taxon>Charales</taxon>
        <taxon>Characeae</taxon>
        <taxon>Chara</taxon>
    </lineage>
</organism>
<keyword evidence="2" id="KW-0812">Transmembrane</keyword>
<gene>
    <name evidence="3" type="ORF">CBR_g49919</name>
</gene>
<dbReference type="EMBL" id="BFEA01000005">
    <property type="protein sequence ID" value="GBG59655.1"/>
    <property type="molecule type" value="Genomic_DNA"/>
</dbReference>